<dbReference type="EMBL" id="CP054056">
    <property type="protein sequence ID" value="QKJ25071.1"/>
    <property type="molecule type" value="Genomic_DNA"/>
</dbReference>
<proteinExistence type="predicted"/>
<keyword evidence="3" id="KW-0489">Methyltransferase</keyword>
<feature type="domain" description="Methyltransferase" evidence="2">
    <location>
        <begin position="88"/>
        <end position="179"/>
    </location>
</feature>
<evidence type="ECO:0000313" key="3">
    <source>
        <dbReference type="EMBL" id="QKJ25071.1"/>
    </source>
</evidence>
<organism evidence="3 4">
    <name type="scientific">Aquiluna borgnonia</name>
    <dbReference type="NCBI Taxonomy" id="2499157"/>
    <lineage>
        <taxon>Bacteria</taxon>
        <taxon>Bacillati</taxon>
        <taxon>Actinomycetota</taxon>
        <taxon>Actinomycetes</taxon>
        <taxon>Micrococcales</taxon>
        <taxon>Microbacteriaceae</taxon>
        <taxon>Luna cluster</taxon>
        <taxon>Luna-1 subcluster</taxon>
        <taxon>Aquiluna</taxon>
    </lineage>
</organism>
<dbReference type="PANTHER" id="PTHR43861">
    <property type="entry name" value="TRANS-ACONITATE 2-METHYLTRANSFERASE-RELATED"/>
    <property type="match status" value="1"/>
</dbReference>
<protein>
    <submittedName>
        <fullName evidence="3">Class I SAM-dependent methyltransferase</fullName>
    </submittedName>
</protein>
<dbReference type="InterPro" id="IPR029063">
    <property type="entry name" value="SAM-dependent_MTases_sf"/>
</dbReference>
<keyword evidence="4" id="KW-1185">Reference proteome</keyword>
<reference evidence="3 4" key="1">
    <citation type="submission" date="2020-05" db="EMBL/GenBank/DDBJ databases">
        <title>Aquirufa sp. strain 15G-AUS-rot a new Aquirufa species.</title>
        <authorList>
            <person name="Pitt A."/>
            <person name="Hahn M.W."/>
        </authorList>
    </citation>
    <scope>NUCLEOTIDE SEQUENCE [LARGE SCALE GENOMIC DNA]</scope>
    <source>
        <strain evidence="3 4">15G-AUS-rot</strain>
    </source>
</reference>
<evidence type="ECO:0000259" key="2">
    <source>
        <dbReference type="Pfam" id="PF13649"/>
    </source>
</evidence>
<dbReference type="KEGG" id="aqg:HRU87_02400"/>
<keyword evidence="1 3" id="KW-0808">Transferase</keyword>
<dbReference type="GO" id="GO:0032259">
    <property type="term" value="P:methylation"/>
    <property type="evidence" value="ECO:0007669"/>
    <property type="project" value="UniProtKB-KW"/>
</dbReference>
<dbReference type="AlphaFoldDB" id="A0A7D4TIR8"/>
<dbReference type="GO" id="GO:0008168">
    <property type="term" value="F:methyltransferase activity"/>
    <property type="evidence" value="ECO:0007669"/>
    <property type="project" value="UniProtKB-KW"/>
</dbReference>
<dbReference type="SUPFAM" id="SSF53335">
    <property type="entry name" value="S-adenosyl-L-methionine-dependent methyltransferases"/>
    <property type="match status" value="1"/>
</dbReference>
<name>A0A7D4TIR8_9MICO</name>
<dbReference type="InterPro" id="IPR041698">
    <property type="entry name" value="Methyltransf_25"/>
</dbReference>
<accession>A0A7D4TIR8</accession>
<evidence type="ECO:0000256" key="1">
    <source>
        <dbReference type="ARBA" id="ARBA00022679"/>
    </source>
</evidence>
<dbReference type="Pfam" id="PF13649">
    <property type="entry name" value="Methyltransf_25"/>
    <property type="match status" value="1"/>
</dbReference>
<gene>
    <name evidence="3" type="ORF">HRU87_02400</name>
</gene>
<dbReference type="Gene3D" id="3.40.50.150">
    <property type="entry name" value="Vaccinia Virus protein VP39"/>
    <property type="match status" value="1"/>
</dbReference>
<evidence type="ECO:0000313" key="4">
    <source>
        <dbReference type="Proteomes" id="UP000501003"/>
    </source>
</evidence>
<sequence>MNFVRWALSTTKKLFPLVFLARLMSRAARKVSFLVHWFQFNVEWGTDNPEFFDHQLDLHYQWTRTGNSLPMERGVHSSMALVGGGNTLDLACGDGFFTNYFYALRSKSVVGVDFDPVAIRQAKKNVILSNVNFILGDIRKDIPDGPFDNIVWDAAIEHFTETEIKALVARIKEVMAPEGILSGYTVTEAEHGHKHLHQHEYEFHDKEDLLRFFEPHFRNVHVYETVFPNRTNLYFYATDGKLPLRSDRHLILER</sequence>
<dbReference type="Proteomes" id="UP000501003">
    <property type="component" value="Chromosome"/>
</dbReference>
<dbReference type="CDD" id="cd02440">
    <property type="entry name" value="AdoMet_MTases"/>
    <property type="match status" value="1"/>
</dbReference>